<dbReference type="GO" id="GO:0004857">
    <property type="term" value="F:enzyme inhibitor activity"/>
    <property type="evidence" value="ECO:0007669"/>
    <property type="project" value="TreeGrafter"/>
</dbReference>
<evidence type="ECO:0000256" key="3">
    <source>
        <dbReference type="SAM" id="SignalP"/>
    </source>
</evidence>
<feature type="region of interest" description="Disordered" evidence="2">
    <location>
        <begin position="39"/>
        <end position="82"/>
    </location>
</feature>
<keyword evidence="3" id="KW-0732">Signal</keyword>
<dbReference type="AlphaFoldDB" id="A0A3S5B252"/>
<evidence type="ECO:0000256" key="2">
    <source>
        <dbReference type="SAM" id="MobiDB-lite"/>
    </source>
</evidence>
<accession>A0A3S5B252</accession>
<name>A0A3S5B252_9PLAT</name>
<comment type="caution">
    <text evidence="4">The sequence shown here is derived from an EMBL/GenBank/DDBJ whole genome shotgun (WGS) entry which is preliminary data.</text>
</comment>
<dbReference type="Gene3D" id="1.25.40.20">
    <property type="entry name" value="Ankyrin repeat-containing domain"/>
    <property type="match status" value="1"/>
</dbReference>
<gene>
    <name evidence="4" type="ORF">PXEA_LOCUS37090</name>
</gene>
<dbReference type="OrthoDB" id="19014at2759"/>
<keyword evidence="1" id="KW-0677">Repeat</keyword>
<reference evidence="4" key="1">
    <citation type="submission" date="2018-11" db="EMBL/GenBank/DDBJ databases">
        <authorList>
            <consortium name="Pathogen Informatics"/>
        </authorList>
    </citation>
    <scope>NUCLEOTIDE SEQUENCE</scope>
</reference>
<protein>
    <submittedName>
        <fullName evidence="4">Uncharacterized protein</fullName>
    </submittedName>
</protein>
<feature type="region of interest" description="Disordered" evidence="2">
    <location>
        <begin position="147"/>
        <end position="170"/>
    </location>
</feature>
<dbReference type="EMBL" id="CAAALY010283666">
    <property type="protein sequence ID" value="VEL43650.1"/>
    <property type="molecule type" value="Genomic_DNA"/>
</dbReference>
<dbReference type="GO" id="GO:0005737">
    <property type="term" value="C:cytoplasm"/>
    <property type="evidence" value="ECO:0007669"/>
    <property type="project" value="TreeGrafter"/>
</dbReference>
<dbReference type="PANTHER" id="PTHR24179">
    <property type="entry name" value="PROTEIN PHOSPHATASE 1 REGULATORY SUBUNIT 12"/>
    <property type="match status" value="1"/>
</dbReference>
<evidence type="ECO:0000313" key="4">
    <source>
        <dbReference type="EMBL" id="VEL43650.1"/>
    </source>
</evidence>
<feature type="chain" id="PRO_5018681613" evidence="3">
    <location>
        <begin position="25"/>
        <end position="198"/>
    </location>
</feature>
<evidence type="ECO:0000313" key="5">
    <source>
        <dbReference type="Proteomes" id="UP000784294"/>
    </source>
</evidence>
<evidence type="ECO:0000256" key="1">
    <source>
        <dbReference type="ARBA" id="ARBA00022737"/>
    </source>
</evidence>
<proteinExistence type="predicted"/>
<dbReference type="InterPro" id="IPR036770">
    <property type="entry name" value="Ankyrin_rpt-contain_sf"/>
</dbReference>
<dbReference type="Proteomes" id="UP000784294">
    <property type="component" value="Unassembled WGS sequence"/>
</dbReference>
<dbReference type="GO" id="GO:0017020">
    <property type="term" value="F:myosin phosphatase regulator activity"/>
    <property type="evidence" value="ECO:0007669"/>
    <property type="project" value="TreeGrafter"/>
</dbReference>
<organism evidence="4 5">
    <name type="scientific">Protopolystoma xenopodis</name>
    <dbReference type="NCBI Taxonomy" id="117903"/>
    <lineage>
        <taxon>Eukaryota</taxon>
        <taxon>Metazoa</taxon>
        <taxon>Spiralia</taxon>
        <taxon>Lophotrochozoa</taxon>
        <taxon>Platyhelminthes</taxon>
        <taxon>Monogenea</taxon>
        <taxon>Polyopisthocotylea</taxon>
        <taxon>Polystomatidea</taxon>
        <taxon>Polystomatidae</taxon>
        <taxon>Protopolystoma</taxon>
    </lineage>
</organism>
<dbReference type="PANTHER" id="PTHR24179:SF29">
    <property type="entry name" value="LD46604P"/>
    <property type="match status" value="1"/>
</dbReference>
<sequence>MSSCLNPQTLLVAASSLCTDTALAALTGMDPGLGDLGMGMLNGPQVSSPQPEPFSAGQPSRPVLAAPATGSAGNSSPGGLAMTGLQGQSLLLGQPASQAQAQPASQAVELLGEPGLIRVPDLERIRNAKKKRVQQLKRWHQYDKLKEKEELRKQRKGLAPETGTGRGEPAKKVRFAQSLILLEAAARGDLDEGKLLLL</sequence>
<keyword evidence="5" id="KW-1185">Reference proteome</keyword>
<feature type="signal peptide" evidence="3">
    <location>
        <begin position="1"/>
        <end position="24"/>
    </location>
</feature>
<dbReference type="InterPro" id="IPR051226">
    <property type="entry name" value="PP1_Regulatory_Subunit"/>
</dbReference>